<evidence type="ECO:0000313" key="2">
    <source>
        <dbReference type="EMBL" id="OJJ85519.1"/>
    </source>
</evidence>
<keyword evidence="1" id="KW-0472">Membrane</keyword>
<accession>A0A1L9VNN8</accession>
<keyword evidence="1" id="KW-1133">Transmembrane helix</keyword>
<dbReference type="GeneID" id="34457687"/>
<reference evidence="3" key="1">
    <citation type="journal article" date="2017" name="Genome Biol.">
        <title>Comparative genomics reveals high biological diversity and specific adaptations in the industrially and medically important fungal genus Aspergillus.</title>
        <authorList>
            <person name="de Vries R.P."/>
            <person name="Riley R."/>
            <person name="Wiebenga A."/>
            <person name="Aguilar-Osorio G."/>
            <person name="Amillis S."/>
            <person name="Uchima C.A."/>
            <person name="Anderluh G."/>
            <person name="Asadollahi M."/>
            <person name="Askin M."/>
            <person name="Barry K."/>
            <person name="Battaglia E."/>
            <person name="Bayram O."/>
            <person name="Benocci T."/>
            <person name="Braus-Stromeyer S.A."/>
            <person name="Caldana C."/>
            <person name="Canovas D."/>
            <person name="Cerqueira G.C."/>
            <person name="Chen F."/>
            <person name="Chen W."/>
            <person name="Choi C."/>
            <person name="Clum A."/>
            <person name="Dos Santos R.A."/>
            <person name="Damasio A.R."/>
            <person name="Diallinas G."/>
            <person name="Emri T."/>
            <person name="Fekete E."/>
            <person name="Flipphi M."/>
            <person name="Freyberg S."/>
            <person name="Gallo A."/>
            <person name="Gournas C."/>
            <person name="Habgood R."/>
            <person name="Hainaut M."/>
            <person name="Harispe M.L."/>
            <person name="Henrissat B."/>
            <person name="Hilden K.S."/>
            <person name="Hope R."/>
            <person name="Hossain A."/>
            <person name="Karabika E."/>
            <person name="Karaffa L."/>
            <person name="Karanyi Z."/>
            <person name="Krasevec N."/>
            <person name="Kuo A."/>
            <person name="Kusch H."/>
            <person name="LaButti K."/>
            <person name="Lagendijk E.L."/>
            <person name="Lapidus A."/>
            <person name="Levasseur A."/>
            <person name="Lindquist E."/>
            <person name="Lipzen A."/>
            <person name="Logrieco A.F."/>
            <person name="MacCabe A."/>
            <person name="Maekelae M.R."/>
            <person name="Malavazi I."/>
            <person name="Melin P."/>
            <person name="Meyer V."/>
            <person name="Mielnichuk N."/>
            <person name="Miskei M."/>
            <person name="Molnar A.P."/>
            <person name="Mule G."/>
            <person name="Ngan C.Y."/>
            <person name="Orejas M."/>
            <person name="Orosz E."/>
            <person name="Ouedraogo J.P."/>
            <person name="Overkamp K.M."/>
            <person name="Park H.-S."/>
            <person name="Perrone G."/>
            <person name="Piumi F."/>
            <person name="Punt P.J."/>
            <person name="Ram A.F."/>
            <person name="Ramon A."/>
            <person name="Rauscher S."/>
            <person name="Record E."/>
            <person name="Riano-Pachon D.M."/>
            <person name="Robert V."/>
            <person name="Roehrig J."/>
            <person name="Ruller R."/>
            <person name="Salamov A."/>
            <person name="Salih N.S."/>
            <person name="Samson R.A."/>
            <person name="Sandor E."/>
            <person name="Sanguinetti M."/>
            <person name="Schuetze T."/>
            <person name="Sepcic K."/>
            <person name="Shelest E."/>
            <person name="Sherlock G."/>
            <person name="Sophianopoulou V."/>
            <person name="Squina F.M."/>
            <person name="Sun H."/>
            <person name="Susca A."/>
            <person name="Todd R.B."/>
            <person name="Tsang A."/>
            <person name="Unkles S.E."/>
            <person name="van de Wiele N."/>
            <person name="van Rossen-Uffink D."/>
            <person name="Oliveira J.V."/>
            <person name="Vesth T.C."/>
            <person name="Visser J."/>
            <person name="Yu J.-H."/>
            <person name="Zhou M."/>
            <person name="Andersen M.R."/>
            <person name="Archer D.B."/>
            <person name="Baker S.E."/>
            <person name="Benoit I."/>
            <person name="Brakhage A.A."/>
            <person name="Braus G.H."/>
            <person name="Fischer R."/>
            <person name="Frisvad J.C."/>
            <person name="Goldman G.H."/>
            <person name="Houbraken J."/>
            <person name="Oakley B."/>
            <person name="Pocsi I."/>
            <person name="Scazzocchio C."/>
            <person name="Seiboth B."/>
            <person name="vanKuyk P.A."/>
            <person name="Wortman J."/>
            <person name="Dyer P.S."/>
            <person name="Grigoriev I.V."/>
        </authorList>
    </citation>
    <scope>NUCLEOTIDE SEQUENCE [LARGE SCALE GENOMIC DNA]</scope>
    <source>
        <strain evidence="3">CBS 516.65</strain>
    </source>
</reference>
<name>A0A1L9VNN8_ASPGL</name>
<protein>
    <submittedName>
        <fullName evidence="2">Uncharacterized protein</fullName>
    </submittedName>
</protein>
<dbReference type="AlphaFoldDB" id="A0A1L9VNN8"/>
<dbReference type="VEuPathDB" id="FungiDB:ASPGLDRAFT_1359659"/>
<keyword evidence="1" id="KW-0812">Transmembrane</keyword>
<evidence type="ECO:0000256" key="1">
    <source>
        <dbReference type="SAM" id="Phobius"/>
    </source>
</evidence>
<sequence length="192" mass="22503">MPYNDAARINLAKPIMITFPSDAIPLIPWSSTYPKRVCGPRPDTEMVFPFLAAAVLSNNMCLSGFVIKFSARVILYFTPVRNAREWRKIRLYLRVPEGLIRGVRCGYGYCFFIYYFLFIFFFFFFSPQLSRLVSVLQSSRITALVYLCSNDNHAKQMLRLCQYQRSSRLITLCRMYCMIQLNTGSLLVEWMW</sequence>
<dbReference type="RefSeq" id="XP_022402217.1">
    <property type="nucleotide sequence ID" value="XM_022541426.1"/>
</dbReference>
<proteinExistence type="predicted"/>
<gene>
    <name evidence="2" type="ORF">ASPGLDRAFT_1359659</name>
</gene>
<feature type="transmembrane region" description="Helical" evidence="1">
    <location>
        <begin position="98"/>
        <end position="123"/>
    </location>
</feature>
<dbReference type="Proteomes" id="UP000184300">
    <property type="component" value="Unassembled WGS sequence"/>
</dbReference>
<evidence type="ECO:0000313" key="3">
    <source>
        <dbReference type="Proteomes" id="UP000184300"/>
    </source>
</evidence>
<dbReference type="EMBL" id="KV878894">
    <property type="protein sequence ID" value="OJJ85519.1"/>
    <property type="molecule type" value="Genomic_DNA"/>
</dbReference>
<organism evidence="2 3">
    <name type="scientific">Aspergillus glaucus CBS 516.65</name>
    <dbReference type="NCBI Taxonomy" id="1160497"/>
    <lineage>
        <taxon>Eukaryota</taxon>
        <taxon>Fungi</taxon>
        <taxon>Dikarya</taxon>
        <taxon>Ascomycota</taxon>
        <taxon>Pezizomycotina</taxon>
        <taxon>Eurotiomycetes</taxon>
        <taxon>Eurotiomycetidae</taxon>
        <taxon>Eurotiales</taxon>
        <taxon>Aspergillaceae</taxon>
        <taxon>Aspergillus</taxon>
        <taxon>Aspergillus subgen. Aspergillus</taxon>
    </lineage>
</organism>
<keyword evidence="3" id="KW-1185">Reference proteome</keyword>